<dbReference type="EMBL" id="JAGFNZ010000001">
    <property type="protein sequence ID" value="MBW7571916.1"/>
    <property type="molecule type" value="Genomic_DNA"/>
</dbReference>
<feature type="transmembrane region" description="Helical" evidence="8">
    <location>
        <begin position="36"/>
        <end position="56"/>
    </location>
</feature>
<feature type="transmembrane region" description="Helical" evidence="8">
    <location>
        <begin position="265"/>
        <end position="287"/>
    </location>
</feature>
<evidence type="ECO:0000256" key="6">
    <source>
        <dbReference type="ARBA" id="ARBA00022989"/>
    </source>
</evidence>
<keyword evidence="6 8" id="KW-1133">Transmembrane helix</keyword>
<feature type="transmembrane region" description="Helical" evidence="8">
    <location>
        <begin position="77"/>
        <end position="95"/>
    </location>
</feature>
<feature type="transmembrane region" description="Helical" evidence="8">
    <location>
        <begin position="143"/>
        <end position="163"/>
    </location>
</feature>
<evidence type="ECO:0000256" key="4">
    <source>
        <dbReference type="ARBA" id="ARBA00022544"/>
    </source>
</evidence>
<comment type="caution">
    <text evidence="9">The sequence shown here is derived from an EMBL/GenBank/DDBJ whole genome shotgun (WGS) entry which is preliminary data.</text>
</comment>
<evidence type="ECO:0000256" key="3">
    <source>
        <dbReference type="ARBA" id="ARBA00022448"/>
    </source>
</evidence>
<feature type="transmembrane region" description="Helical" evidence="8">
    <location>
        <begin position="12"/>
        <end position="30"/>
    </location>
</feature>
<protein>
    <submittedName>
        <fullName evidence="9">Endospore germination permease</fullName>
    </submittedName>
</protein>
<gene>
    <name evidence="9" type="ORF">J5W02_03750</name>
</gene>
<comment type="similarity">
    <text evidence="2">Belongs to the amino acid-polyamine-organocation (APC) superfamily. Spore germination protein (SGP) (TC 2.A.3.9) family.</text>
</comment>
<dbReference type="NCBIfam" id="TIGR00912">
    <property type="entry name" value="2A0309"/>
    <property type="match status" value="1"/>
</dbReference>
<evidence type="ECO:0000313" key="10">
    <source>
        <dbReference type="Proteomes" id="UP000719942"/>
    </source>
</evidence>
<name>A0ABS7DKT7_9FIRM</name>
<keyword evidence="5 8" id="KW-0812">Transmembrane</keyword>
<dbReference type="Gene3D" id="1.20.1740.10">
    <property type="entry name" value="Amino acid/polyamine transporter I"/>
    <property type="match status" value="1"/>
</dbReference>
<evidence type="ECO:0000256" key="5">
    <source>
        <dbReference type="ARBA" id="ARBA00022692"/>
    </source>
</evidence>
<evidence type="ECO:0000256" key="1">
    <source>
        <dbReference type="ARBA" id="ARBA00004141"/>
    </source>
</evidence>
<comment type="subcellular location">
    <subcellularLocation>
        <location evidence="1">Membrane</location>
        <topology evidence="1">Multi-pass membrane protein</topology>
    </subcellularLocation>
</comment>
<dbReference type="Pfam" id="PF03845">
    <property type="entry name" value="Spore_permease"/>
    <property type="match status" value="1"/>
</dbReference>
<keyword evidence="4" id="KW-0309">Germination</keyword>
<feature type="transmembrane region" description="Helical" evidence="8">
    <location>
        <begin position="213"/>
        <end position="234"/>
    </location>
</feature>
<reference evidence="9 10" key="1">
    <citation type="submission" date="2021-03" db="EMBL/GenBank/DDBJ databases">
        <title>Caproiciproducens sp. nov. isolated from feces of cow.</title>
        <authorList>
            <person name="Choi J.-Y."/>
        </authorList>
    </citation>
    <scope>NUCLEOTIDE SEQUENCE [LARGE SCALE GENOMIC DNA]</scope>
    <source>
        <strain evidence="9 10">AGMB10547</strain>
    </source>
</reference>
<dbReference type="Proteomes" id="UP000719942">
    <property type="component" value="Unassembled WGS sequence"/>
</dbReference>
<accession>A0ABS7DKT7</accession>
<dbReference type="PANTHER" id="PTHR34975">
    <property type="entry name" value="SPORE GERMINATION PROTEIN A2"/>
    <property type="match status" value="1"/>
</dbReference>
<keyword evidence="3" id="KW-0813">Transport</keyword>
<organism evidence="9 10">
    <name type="scientific">Caproiciproducens faecalis</name>
    <dbReference type="NCBI Taxonomy" id="2820301"/>
    <lineage>
        <taxon>Bacteria</taxon>
        <taxon>Bacillati</taxon>
        <taxon>Bacillota</taxon>
        <taxon>Clostridia</taxon>
        <taxon>Eubacteriales</taxon>
        <taxon>Acutalibacteraceae</taxon>
        <taxon>Caproiciproducens</taxon>
    </lineage>
</organism>
<feature type="transmembrane region" description="Helical" evidence="8">
    <location>
        <begin position="333"/>
        <end position="351"/>
    </location>
</feature>
<feature type="transmembrane region" description="Helical" evidence="8">
    <location>
        <begin position="183"/>
        <end position="201"/>
    </location>
</feature>
<proteinExistence type="inferred from homology"/>
<feature type="transmembrane region" description="Helical" evidence="8">
    <location>
        <begin position="299"/>
        <end position="318"/>
    </location>
</feature>
<dbReference type="InterPro" id="IPR004761">
    <property type="entry name" value="Spore_GerAB"/>
</dbReference>
<sequence length="373" mass="41819">MQKEQITDKQAICIFIPFMIGSTLIIGIGGEAKNDAWVAGIVGAIMAVPMLLVYARMLSLFPGKDLFDILNITLGKVFGKIVAIIYILYAFHLGALVLRNFGEFINTVAMPETPMFVPMFCMGIVCVIAVRLGIEVLGRTTTYFLPLIFFILVIVQLLVIPQIHLNYLKPILENDTISILKGGFSTFSFPYAETVLFIGVFGSLKSKKSPIKVYLWGTLISTIIIIVTTIRNIAVLGSMIDRFYFPSYQAVSRINIGDFLERIEVTVAIVFIFSVLIKGSICLLVACKGIQKVFNLKDYRSIVIQTGLLMVYFAYTIYDNSMEMKYWAFKVYSYYAFPMQVILPIIIWAVAEIKRKINSSAEKGEAIPESTSR</sequence>
<evidence type="ECO:0000256" key="7">
    <source>
        <dbReference type="ARBA" id="ARBA00023136"/>
    </source>
</evidence>
<evidence type="ECO:0000256" key="2">
    <source>
        <dbReference type="ARBA" id="ARBA00007998"/>
    </source>
</evidence>
<evidence type="ECO:0000313" key="9">
    <source>
        <dbReference type="EMBL" id="MBW7571916.1"/>
    </source>
</evidence>
<keyword evidence="7 8" id="KW-0472">Membrane</keyword>
<dbReference type="RefSeq" id="WP_219964291.1">
    <property type="nucleotide sequence ID" value="NZ_JAGFNZ010000001.1"/>
</dbReference>
<dbReference type="PANTHER" id="PTHR34975:SF2">
    <property type="entry name" value="SPORE GERMINATION PROTEIN A2"/>
    <property type="match status" value="1"/>
</dbReference>
<feature type="transmembrane region" description="Helical" evidence="8">
    <location>
        <begin position="115"/>
        <end position="134"/>
    </location>
</feature>
<evidence type="ECO:0000256" key="8">
    <source>
        <dbReference type="SAM" id="Phobius"/>
    </source>
</evidence>
<keyword evidence="10" id="KW-1185">Reference proteome</keyword>